<keyword evidence="3" id="KW-1185">Reference proteome</keyword>
<feature type="region of interest" description="Disordered" evidence="1">
    <location>
        <begin position="77"/>
        <end position="112"/>
    </location>
</feature>
<dbReference type="EMBL" id="JACCFW010000001">
    <property type="protein sequence ID" value="NYJ73795.1"/>
    <property type="molecule type" value="Genomic_DNA"/>
</dbReference>
<dbReference type="Proteomes" id="UP000571817">
    <property type="component" value="Unassembled WGS sequence"/>
</dbReference>
<comment type="caution">
    <text evidence="2">The sequence shown here is derived from an EMBL/GenBank/DDBJ whole genome shotgun (WGS) entry which is preliminary data.</text>
</comment>
<evidence type="ECO:0000256" key="1">
    <source>
        <dbReference type="SAM" id="MobiDB-lite"/>
    </source>
</evidence>
<name>A0A853DHX1_9MICO</name>
<evidence type="ECO:0000313" key="2">
    <source>
        <dbReference type="EMBL" id="NYJ73795.1"/>
    </source>
</evidence>
<reference evidence="2 3" key="1">
    <citation type="submission" date="2020-07" db="EMBL/GenBank/DDBJ databases">
        <title>Sequencing the genomes of 1000 actinobacteria strains.</title>
        <authorList>
            <person name="Klenk H.-P."/>
        </authorList>
    </citation>
    <scope>NUCLEOTIDE SEQUENCE [LARGE SCALE GENOMIC DNA]</scope>
    <source>
        <strain evidence="2 3">DSM 29531</strain>
    </source>
</reference>
<gene>
    <name evidence="2" type="ORF">HNR15_000758</name>
</gene>
<proteinExistence type="predicted"/>
<evidence type="ECO:0000313" key="3">
    <source>
        <dbReference type="Proteomes" id="UP000571817"/>
    </source>
</evidence>
<dbReference type="AlphaFoldDB" id="A0A853DHX1"/>
<sequence>MTITAPEGVGTRTYQLAVSAAQDSPATIAEPSVRLDAGRTKTVRVSWPADFGWLVITVNGGTLHGALLSNAIYQEGPDSAPDPKLYTDCSSAANPGQPPAPSPVTTALGVTG</sequence>
<organism evidence="2 3">
    <name type="scientific">Allobranchiibius huperziae</name>
    <dbReference type="NCBI Taxonomy" id="1874116"/>
    <lineage>
        <taxon>Bacteria</taxon>
        <taxon>Bacillati</taxon>
        <taxon>Actinomycetota</taxon>
        <taxon>Actinomycetes</taxon>
        <taxon>Micrococcales</taxon>
        <taxon>Dermacoccaceae</taxon>
        <taxon>Allobranchiibius</taxon>
    </lineage>
</organism>
<accession>A0A853DHX1</accession>
<protein>
    <submittedName>
        <fullName evidence="2">Uncharacterized protein</fullName>
    </submittedName>
</protein>
<dbReference type="RefSeq" id="WP_179479270.1">
    <property type="nucleotide sequence ID" value="NZ_JACCFW010000001.1"/>
</dbReference>